<accession>A0AAE0M763</accession>
<comment type="caution">
    <text evidence="2">The sequence shown here is derived from an EMBL/GenBank/DDBJ whole genome shotgun (WGS) entry which is preliminary data.</text>
</comment>
<keyword evidence="2" id="KW-0418">Kinase</keyword>
<dbReference type="InterPro" id="IPR011009">
    <property type="entry name" value="Kinase-like_dom_sf"/>
</dbReference>
<dbReference type="GO" id="GO:0004674">
    <property type="term" value="F:protein serine/threonine kinase activity"/>
    <property type="evidence" value="ECO:0007669"/>
    <property type="project" value="TreeGrafter"/>
</dbReference>
<keyword evidence="3" id="KW-1185">Reference proteome</keyword>
<protein>
    <submittedName>
        <fullName evidence="2">Kinase-like domain-containing protein</fullName>
    </submittedName>
</protein>
<dbReference type="InterPro" id="IPR000719">
    <property type="entry name" value="Prot_kinase_dom"/>
</dbReference>
<dbReference type="PANTHER" id="PTHR24359">
    <property type="entry name" value="SERINE/THREONINE-PROTEIN KINASE SBK1"/>
    <property type="match status" value="1"/>
</dbReference>
<name>A0AAE0M763_9PEZI</name>
<gene>
    <name evidence="2" type="ORF">B0T19DRAFT_403086</name>
</gene>
<dbReference type="EMBL" id="JAUEPO010000005">
    <property type="protein sequence ID" value="KAK3320434.1"/>
    <property type="molecule type" value="Genomic_DNA"/>
</dbReference>
<organism evidence="2 3">
    <name type="scientific">Cercophora scortea</name>
    <dbReference type="NCBI Taxonomy" id="314031"/>
    <lineage>
        <taxon>Eukaryota</taxon>
        <taxon>Fungi</taxon>
        <taxon>Dikarya</taxon>
        <taxon>Ascomycota</taxon>
        <taxon>Pezizomycotina</taxon>
        <taxon>Sordariomycetes</taxon>
        <taxon>Sordariomycetidae</taxon>
        <taxon>Sordariales</taxon>
        <taxon>Lasiosphaeriaceae</taxon>
        <taxon>Cercophora</taxon>
    </lineage>
</organism>
<reference evidence="2" key="2">
    <citation type="submission" date="2023-06" db="EMBL/GenBank/DDBJ databases">
        <authorList>
            <consortium name="Lawrence Berkeley National Laboratory"/>
            <person name="Haridas S."/>
            <person name="Hensen N."/>
            <person name="Bonometti L."/>
            <person name="Westerberg I."/>
            <person name="Brannstrom I.O."/>
            <person name="Guillou S."/>
            <person name="Cros-Aarteil S."/>
            <person name="Calhoun S."/>
            <person name="Kuo A."/>
            <person name="Mondo S."/>
            <person name="Pangilinan J."/>
            <person name="Riley R."/>
            <person name="Labutti K."/>
            <person name="Andreopoulos B."/>
            <person name="Lipzen A."/>
            <person name="Chen C."/>
            <person name="Yanf M."/>
            <person name="Daum C."/>
            <person name="Ng V."/>
            <person name="Clum A."/>
            <person name="Steindorff A."/>
            <person name="Ohm R."/>
            <person name="Martin F."/>
            <person name="Silar P."/>
            <person name="Natvig D."/>
            <person name="Lalanne C."/>
            <person name="Gautier V."/>
            <person name="Ament-Velasquez S.L."/>
            <person name="Kruys A."/>
            <person name="Hutchinson M.I."/>
            <person name="Powell A.J."/>
            <person name="Barry K."/>
            <person name="Miller A.N."/>
            <person name="Grigoriev I.V."/>
            <person name="Debuchy R."/>
            <person name="Gladieux P."/>
            <person name="Thoren M.H."/>
            <person name="Johannesson H."/>
        </authorList>
    </citation>
    <scope>NUCLEOTIDE SEQUENCE</scope>
    <source>
        <strain evidence="2">SMH4131-1</strain>
    </source>
</reference>
<evidence type="ECO:0000313" key="3">
    <source>
        <dbReference type="Proteomes" id="UP001286456"/>
    </source>
</evidence>
<dbReference type="SMART" id="SM00220">
    <property type="entry name" value="S_TKc"/>
    <property type="match status" value="1"/>
</dbReference>
<feature type="domain" description="Protein kinase" evidence="1">
    <location>
        <begin position="1"/>
        <end position="234"/>
    </location>
</feature>
<evidence type="ECO:0000313" key="2">
    <source>
        <dbReference type="EMBL" id="KAK3320434.1"/>
    </source>
</evidence>
<dbReference type="PANTHER" id="PTHR24359:SF1">
    <property type="entry name" value="INHIBITOR OF NUCLEAR FACTOR KAPPA-B KINASE EPSILON SUBUNIT HOMOLOG 1-RELATED"/>
    <property type="match status" value="1"/>
</dbReference>
<reference evidence="2" key="1">
    <citation type="journal article" date="2023" name="Mol. Phylogenet. Evol.">
        <title>Genome-scale phylogeny and comparative genomics of the fungal order Sordariales.</title>
        <authorList>
            <person name="Hensen N."/>
            <person name="Bonometti L."/>
            <person name="Westerberg I."/>
            <person name="Brannstrom I.O."/>
            <person name="Guillou S."/>
            <person name="Cros-Aarteil S."/>
            <person name="Calhoun S."/>
            <person name="Haridas S."/>
            <person name="Kuo A."/>
            <person name="Mondo S."/>
            <person name="Pangilinan J."/>
            <person name="Riley R."/>
            <person name="LaButti K."/>
            <person name="Andreopoulos B."/>
            <person name="Lipzen A."/>
            <person name="Chen C."/>
            <person name="Yan M."/>
            <person name="Daum C."/>
            <person name="Ng V."/>
            <person name="Clum A."/>
            <person name="Steindorff A."/>
            <person name="Ohm R.A."/>
            <person name="Martin F."/>
            <person name="Silar P."/>
            <person name="Natvig D.O."/>
            <person name="Lalanne C."/>
            <person name="Gautier V."/>
            <person name="Ament-Velasquez S.L."/>
            <person name="Kruys A."/>
            <person name="Hutchinson M.I."/>
            <person name="Powell A.J."/>
            <person name="Barry K."/>
            <person name="Miller A.N."/>
            <person name="Grigoriev I.V."/>
            <person name="Debuchy R."/>
            <person name="Gladieux P."/>
            <person name="Hiltunen Thoren M."/>
            <person name="Johannesson H."/>
        </authorList>
    </citation>
    <scope>NUCLEOTIDE SEQUENCE</scope>
    <source>
        <strain evidence="2">SMH4131-1</strain>
    </source>
</reference>
<dbReference type="Pfam" id="PF00069">
    <property type="entry name" value="Pkinase"/>
    <property type="match status" value="1"/>
</dbReference>
<dbReference type="GO" id="GO:0005524">
    <property type="term" value="F:ATP binding"/>
    <property type="evidence" value="ECO:0007669"/>
    <property type="project" value="InterPro"/>
</dbReference>
<dbReference type="Gene3D" id="1.10.510.10">
    <property type="entry name" value="Transferase(Phosphotransferase) domain 1"/>
    <property type="match status" value="2"/>
</dbReference>
<dbReference type="SUPFAM" id="SSF56112">
    <property type="entry name" value="Protein kinase-like (PK-like)"/>
    <property type="match status" value="1"/>
</dbReference>
<dbReference type="PROSITE" id="PS50011">
    <property type="entry name" value="PROTEIN_KINASE_DOM"/>
    <property type="match status" value="1"/>
</dbReference>
<dbReference type="Proteomes" id="UP001286456">
    <property type="component" value="Unassembled WGS sequence"/>
</dbReference>
<evidence type="ECO:0000259" key="1">
    <source>
        <dbReference type="PROSITE" id="PS50011"/>
    </source>
</evidence>
<keyword evidence="2" id="KW-0808">Transferase</keyword>
<sequence>MKAKHNHIVRPLTTWEHDKRYYMIQPLAEWDLSNYMARWETTSTISPDERCNVLKQLYGLATALREVHGDGAKVVGTHMDIKLENVLVFSTGGGPVTFKLTDFGCANIGQMDPRDIWSLGAMMLEILVWLIRGPKLDAFRTKRGEEFEVEGEKTQAVGAVEDDMFYYFGKDGKPHLKPVVIREINDLKVEVSTVPDPTLRKPLMVFLNVIEMMLKVPKDERPTAKDVCAKLKAI</sequence>
<dbReference type="AlphaFoldDB" id="A0AAE0M763"/>
<proteinExistence type="predicted"/>